<dbReference type="CDD" id="cd11527">
    <property type="entry name" value="NTP-PPase_dUTPase"/>
    <property type="match status" value="1"/>
</dbReference>
<dbReference type="Proteomes" id="UP000199305">
    <property type="component" value="Unassembled WGS sequence"/>
</dbReference>
<reference evidence="2" key="1">
    <citation type="submission" date="2016-10" db="EMBL/GenBank/DDBJ databases">
        <authorList>
            <person name="Varghese N."/>
            <person name="Submissions S."/>
        </authorList>
    </citation>
    <scope>NUCLEOTIDE SEQUENCE [LARGE SCALE GENOMIC DNA]</scope>
    <source>
        <strain evidence="2">CGMCC 1.10658</strain>
    </source>
</reference>
<protein>
    <submittedName>
        <fullName evidence="1">Dimeric dUTPase, all-alpha-NTP-PPase (MazG) superfamily</fullName>
    </submittedName>
</protein>
<dbReference type="SUPFAM" id="SSF101386">
    <property type="entry name" value="all-alpha NTP pyrophosphatases"/>
    <property type="match status" value="1"/>
</dbReference>
<dbReference type="InterPro" id="IPR014871">
    <property type="entry name" value="dUTPase/dCTP_pyrophosphatase"/>
</dbReference>
<evidence type="ECO:0000313" key="2">
    <source>
        <dbReference type="Proteomes" id="UP000199305"/>
    </source>
</evidence>
<dbReference type="EMBL" id="FNFH01000003">
    <property type="protein sequence ID" value="SDK16032.1"/>
    <property type="molecule type" value="Genomic_DNA"/>
</dbReference>
<sequence length="210" mass="24278">MMQQQLQAMLALQDEINTLVNDNWREQEFAWYRAIWVESAELLDHYGWKWWKKQQPDMDQVKLELVDIWHFGLSLELQQGRPEKVAADMTAELAAMQAAPGDFREHLEVFTLNTLASRQFDLVGFAQLLADTGMSFDELYRRYVGKNVLNRFRQDHGYQDGSYIKNWAGREDNEHLAELSESLDASSSDFSDLLYSALASRYAEANTAAV</sequence>
<proteinExistence type="predicted"/>
<keyword evidence="2" id="KW-1185">Reference proteome</keyword>
<dbReference type="AlphaFoldDB" id="A0A1G8ZLP0"/>
<organism evidence="1 2">
    <name type="scientific">Microbulbifer yueqingensis</name>
    <dbReference type="NCBI Taxonomy" id="658219"/>
    <lineage>
        <taxon>Bacteria</taxon>
        <taxon>Pseudomonadati</taxon>
        <taxon>Pseudomonadota</taxon>
        <taxon>Gammaproteobacteria</taxon>
        <taxon>Cellvibrionales</taxon>
        <taxon>Microbulbiferaceae</taxon>
        <taxon>Microbulbifer</taxon>
    </lineage>
</organism>
<dbReference type="Pfam" id="PF08761">
    <property type="entry name" value="dUTPase_2"/>
    <property type="match status" value="1"/>
</dbReference>
<evidence type="ECO:0000313" key="1">
    <source>
        <dbReference type="EMBL" id="SDK16032.1"/>
    </source>
</evidence>
<name>A0A1G8ZLP0_9GAMM</name>
<gene>
    <name evidence="1" type="ORF">SAMN05216212_1675</name>
</gene>
<dbReference type="Gene3D" id="1.10.4010.10">
    <property type="entry name" value="Type II deoxyuridine triphosphatase"/>
    <property type="match status" value="1"/>
</dbReference>
<dbReference type="STRING" id="658219.SAMN05216212_1675"/>
<accession>A0A1G8ZLP0</accession>